<dbReference type="GO" id="GO:0035438">
    <property type="term" value="F:cyclic-di-GMP binding"/>
    <property type="evidence" value="ECO:0007669"/>
    <property type="project" value="InterPro"/>
</dbReference>
<keyword evidence="3 5" id="KW-0807">Transducer</keyword>
<dbReference type="GO" id="GO:0016020">
    <property type="term" value="C:membrane"/>
    <property type="evidence" value="ECO:0007669"/>
    <property type="project" value="InterPro"/>
</dbReference>
<gene>
    <name evidence="9" type="ORF">Ani05nite_45450</name>
</gene>
<keyword evidence="10" id="KW-1185">Reference proteome</keyword>
<name>A0A919JI76_9ACTN</name>
<sequence>MTRDNSAVPALLRPVVPPADRMRTSTRLAVLILVLMIPGIVATSGYVRQARNQMAFSTAEREGLAVVRPALLALAATVAAEEPDLAAVRAAVAAHPGLRLADSARGVPGRLGPTPIQRFALATALAGLITDAGNNSNLILDPDLDSFYVMDAQIVQLPRALVAASKIAAADQTAGNNAVATQAVRAGELATAADNLRYDVATAQDSTAMEGLTGRLTAVTAAADATTAVADQLTADFERPGPADMGRLAAALAAAVGPLAGVLDDLLARRVAGFARERLIVLVITIGGFVLAAWFAVGVLWRTRHDVALAVRGVTAIADGDLAPRPVPAGRDELGDIGQALTTARSRMLAQEDELTRAQVVREEQLRTSFQHQRQAELRLRDRAQHIIDDSTTVIAEELRRVTEQVGDVRSAADTIDRGISATDAATEAVVADARRAEDVIASLEQSLRRVAETATLVKGIAGQTRLLALNAAIEAARAGELGLGFTVVADEVKELANSTSVSTEQIAGTIGELERDTAQMAATIAAMVAGIASVGEAATALRAVAADQGTVVGRLADQMGRTIGRVEEMSGLSAQLERRESDRVTMSGPVRLDRGGEPLTTDLINISRGGIRVRLAPGSRLDIGDAVRIEELGPVREPVPARVVSLGVDDEEGEVGLQFMIADNVLADRVDSYVADLIEGAALPAS</sequence>
<comment type="caution">
    <text evidence="9">The sequence shown here is derived from an EMBL/GenBank/DDBJ whole genome shotgun (WGS) entry which is preliminary data.</text>
</comment>
<keyword evidence="6" id="KW-0472">Membrane</keyword>
<dbReference type="GO" id="GO:0006935">
    <property type="term" value="P:chemotaxis"/>
    <property type="evidence" value="ECO:0007669"/>
    <property type="project" value="InterPro"/>
</dbReference>
<evidence type="ECO:0000259" key="8">
    <source>
        <dbReference type="PROSITE" id="PS50885"/>
    </source>
</evidence>
<feature type="domain" description="Methyl-accepting transducer" evidence="7">
    <location>
        <begin position="388"/>
        <end position="586"/>
    </location>
</feature>
<dbReference type="PRINTS" id="PR00260">
    <property type="entry name" value="CHEMTRNSDUCR"/>
</dbReference>
<evidence type="ECO:0000256" key="2">
    <source>
        <dbReference type="ARBA" id="ARBA00022989"/>
    </source>
</evidence>
<protein>
    <submittedName>
        <fullName evidence="9">Methyl-accepting chemotaxis protein</fullName>
    </submittedName>
</protein>
<dbReference type="PANTHER" id="PTHR32089">
    <property type="entry name" value="METHYL-ACCEPTING CHEMOTAXIS PROTEIN MCPB"/>
    <property type="match status" value="1"/>
</dbReference>
<organism evidence="9 10">
    <name type="scientific">Actinoplanes nipponensis</name>
    <dbReference type="NCBI Taxonomy" id="135950"/>
    <lineage>
        <taxon>Bacteria</taxon>
        <taxon>Bacillati</taxon>
        <taxon>Actinomycetota</taxon>
        <taxon>Actinomycetes</taxon>
        <taxon>Micromonosporales</taxon>
        <taxon>Micromonosporaceae</taxon>
        <taxon>Actinoplanes</taxon>
    </lineage>
</organism>
<evidence type="ECO:0000256" key="6">
    <source>
        <dbReference type="SAM" id="Phobius"/>
    </source>
</evidence>
<evidence type="ECO:0000256" key="4">
    <source>
        <dbReference type="ARBA" id="ARBA00029447"/>
    </source>
</evidence>
<proteinExistence type="inferred from homology"/>
<accession>A0A919JI76</accession>
<feature type="transmembrane region" description="Helical" evidence="6">
    <location>
        <begin position="28"/>
        <end position="47"/>
    </location>
</feature>
<dbReference type="InterPro" id="IPR004090">
    <property type="entry name" value="Chemotax_Me-accpt_rcpt"/>
</dbReference>
<dbReference type="AlphaFoldDB" id="A0A919JI76"/>
<feature type="transmembrane region" description="Helical" evidence="6">
    <location>
        <begin position="279"/>
        <end position="301"/>
    </location>
</feature>
<dbReference type="Proteomes" id="UP000647172">
    <property type="component" value="Unassembled WGS sequence"/>
</dbReference>
<dbReference type="SUPFAM" id="SSF58104">
    <property type="entry name" value="Methyl-accepting chemotaxis protein (MCP) signaling domain"/>
    <property type="match status" value="1"/>
</dbReference>
<dbReference type="Gene3D" id="1.10.287.950">
    <property type="entry name" value="Methyl-accepting chemotaxis protein"/>
    <property type="match status" value="1"/>
</dbReference>
<dbReference type="GO" id="GO:0007165">
    <property type="term" value="P:signal transduction"/>
    <property type="evidence" value="ECO:0007669"/>
    <property type="project" value="UniProtKB-KW"/>
</dbReference>
<dbReference type="PROSITE" id="PS50885">
    <property type="entry name" value="HAMP"/>
    <property type="match status" value="1"/>
</dbReference>
<dbReference type="PROSITE" id="PS50111">
    <property type="entry name" value="CHEMOTAXIS_TRANSDUC_2"/>
    <property type="match status" value="1"/>
</dbReference>
<dbReference type="PANTHER" id="PTHR32089:SF112">
    <property type="entry name" value="LYSOZYME-LIKE PROTEIN-RELATED"/>
    <property type="match status" value="1"/>
</dbReference>
<evidence type="ECO:0000256" key="5">
    <source>
        <dbReference type="PROSITE-ProRule" id="PRU00284"/>
    </source>
</evidence>
<dbReference type="EMBL" id="BOMQ01000053">
    <property type="protein sequence ID" value="GIE51011.1"/>
    <property type="molecule type" value="Genomic_DNA"/>
</dbReference>
<reference evidence="9" key="1">
    <citation type="submission" date="2021-01" db="EMBL/GenBank/DDBJ databases">
        <title>Whole genome shotgun sequence of Actinoplanes nipponensis NBRC 14063.</title>
        <authorList>
            <person name="Komaki H."/>
            <person name="Tamura T."/>
        </authorList>
    </citation>
    <scope>NUCLEOTIDE SEQUENCE</scope>
    <source>
        <strain evidence="9">NBRC 14063</strain>
    </source>
</reference>
<dbReference type="InterPro" id="IPR003660">
    <property type="entry name" value="HAMP_dom"/>
</dbReference>
<keyword evidence="1 6" id="KW-0812">Transmembrane</keyword>
<evidence type="ECO:0000313" key="10">
    <source>
        <dbReference type="Proteomes" id="UP000647172"/>
    </source>
</evidence>
<dbReference type="InterPro" id="IPR004089">
    <property type="entry name" value="MCPsignal_dom"/>
</dbReference>
<dbReference type="InterPro" id="IPR009875">
    <property type="entry name" value="PilZ_domain"/>
</dbReference>
<dbReference type="SMART" id="SM00304">
    <property type="entry name" value="HAMP"/>
    <property type="match status" value="2"/>
</dbReference>
<comment type="similarity">
    <text evidence="4">Belongs to the methyl-accepting chemotaxis (MCP) protein family.</text>
</comment>
<dbReference type="Pfam" id="PF07238">
    <property type="entry name" value="PilZ"/>
    <property type="match status" value="1"/>
</dbReference>
<keyword evidence="2 6" id="KW-1133">Transmembrane helix</keyword>
<evidence type="ECO:0000313" key="9">
    <source>
        <dbReference type="EMBL" id="GIE51011.1"/>
    </source>
</evidence>
<feature type="domain" description="HAMP" evidence="8">
    <location>
        <begin position="301"/>
        <end position="353"/>
    </location>
</feature>
<dbReference type="GO" id="GO:0004888">
    <property type="term" value="F:transmembrane signaling receptor activity"/>
    <property type="evidence" value="ECO:0007669"/>
    <property type="project" value="InterPro"/>
</dbReference>
<dbReference type="SMART" id="SM00283">
    <property type="entry name" value="MA"/>
    <property type="match status" value="1"/>
</dbReference>
<dbReference type="Pfam" id="PF00015">
    <property type="entry name" value="MCPsignal"/>
    <property type="match status" value="1"/>
</dbReference>
<dbReference type="Gene3D" id="2.40.10.220">
    <property type="entry name" value="predicted glycosyltransferase like domains"/>
    <property type="match status" value="1"/>
</dbReference>
<dbReference type="SUPFAM" id="SSF141371">
    <property type="entry name" value="PilZ domain-like"/>
    <property type="match status" value="1"/>
</dbReference>
<evidence type="ECO:0000256" key="3">
    <source>
        <dbReference type="ARBA" id="ARBA00023224"/>
    </source>
</evidence>
<dbReference type="RefSeq" id="WP_203771152.1">
    <property type="nucleotide sequence ID" value="NZ_BAAAYJ010000062.1"/>
</dbReference>
<evidence type="ECO:0000259" key="7">
    <source>
        <dbReference type="PROSITE" id="PS50111"/>
    </source>
</evidence>
<evidence type="ECO:0000256" key="1">
    <source>
        <dbReference type="ARBA" id="ARBA00022692"/>
    </source>
</evidence>